<reference evidence="2 3" key="1">
    <citation type="journal article" date="2016" name="BMC Genomics">
        <title>Comparative genomics reveals Cyclospora cayetanensis possesses coccidia-like metabolism and invasion components but unique surface antigens.</title>
        <authorList>
            <person name="Liu S."/>
            <person name="Wang L."/>
            <person name="Zheng H."/>
            <person name="Xu Z."/>
            <person name="Roellig D.M."/>
            <person name="Li N."/>
            <person name="Frace M.A."/>
            <person name="Tang K."/>
            <person name="Arrowood M.J."/>
            <person name="Moss D.M."/>
            <person name="Zhang L."/>
            <person name="Feng Y."/>
            <person name="Xiao L."/>
        </authorList>
    </citation>
    <scope>NUCLEOTIDE SEQUENCE [LARGE SCALE GENOMIC DNA]</scope>
    <source>
        <strain evidence="2 3">CHN_HEN01</strain>
    </source>
</reference>
<dbReference type="VEuPathDB" id="ToxoDB:cyc_05377"/>
<evidence type="ECO:0000256" key="1">
    <source>
        <dbReference type="SAM" id="MobiDB-lite"/>
    </source>
</evidence>
<name>A0A1D3D3A0_9EIME</name>
<feature type="region of interest" description="Disordered" evidence="1">
    <location>
        <begin position="304"/>
        <end position="344"/>
    </location>
</feature>
<protein>
    <submittedName>
        <fullName evidence="2">Uncharacterized protein</fullName>
    </submittedName>
</protein>
<dbReference type="EMBL" id="JROU02000930">
    <property type="protein sequence ID" value="OEH77915.1"/>
    <property type="molecule type" value="Genomic_DNA"/>
</dbReference>
<proteinExistence type="predicted"/>
<organism evidence="2 3">
    <name type="scientific">Cyclospora cayetanensis</name>
    <dbReference type="NCBI Taxonomy" id="88456"/>
    <lineage>
        <taxon>Eukaryota</taxon>
        <taxon>Sar</taxon>
        <taxon>Alveolata</taxon>
        <taxon>Apicomplexa</taxon>
        <taxon>Conoidasida</taxon>
        <taxon>Coccidia</taxon>
        <taxon>Eucoccidiorida</taxon>
        <taxon>Eimeriorina</taxon>
        <taxon>Eimeriidae</taxon>
        <taxon>Cyclospora</taxon>
    </lineage>
</organism>
<feature type="compositionally biased region" description="Polar residues" evidence="1">
    <location>
        <begin position="311"/>
        <end position="321"/>
    </location>
</feature>
<feature type="region of interest" description="Disordered" evidence="1">
    <location>
        <begin position="661"/>
        <end position="721"/>
    </location>
</feature>
<comment type="caution">
    <text evidence="2">The sequence shown here is derived from an EMBL/GenBank/DDBJ whole genome shotgun (WGS) entry which is preliminary data.</text>
</comment>
<feature type="region of interest" description="Disordered" evidence="1">
    <location>
        <begin position="510"/>
        <end position="545"/>
    </location>
</feature>
<gene>
    <name evidence="2" type="ORF">cyc_05377</name>
</gene>
<dbReference type="InParanoid" id="A0A1D3D3A0"/>
<sequence>MTAPSSGVRTPGDGSPPETPSSALLTLAKMECPIIILSKQIAKETPRLPQLSPTKVREASKRLREALSVPEALVCRTCSKSSRCSRYQQKPQQHPPQQRKAAASPETQEPRTEDVLLLLQGLHSLARIHLRALAQVCNTESSSPGGGEREKASGRNFRGGVQTGEHTSLPFWSSSLLPAVARERELEAALTLLRYFIRLRQQQEQLLLAAHGGGQLQQQNQRTEAPCLHLPAPSAAAAAEELASSACSSASGEALHMPLWIRKSVKLVKEGALSRKQRLQQKQERLSLEDTPPELAGQFKWMAEEDEGSEPSPQATENAQEQQKEGRRMLHRPAAHAPQPALDSCIELDEAIPLESPTAQRRFEWLPLDPQDIPEQQRPPPPLPRFDLSRHPTPSDPVSVIPKPRGGYSRLDVVELKDDKEGGAEASTVRQPEWIQALGGMALGSRVHPASLQLQRQRVEELLQRENLLQAVKAVRRLRPEEETADQSSAAIHSRLKRYDKVKRIFGAKRADSAASSSRSRGDGGCSGNEEAERETAEPEESGEDLAFIEALELQDRQREALLPTGLKALQTSSVGTTRREVAQAGAAPPALEAIQRQVGLLPTLCAFSLRTCPFAPSRSAVASRCTGESEPVPDLVAPQLEASDRVAKASRLTRAPRRGLLCGAPLGDEGSRFRAWKERQRDAPAEKASSDVAAASEDGRIPSLPGRKKGLTRHRTAQGA</sequence>
<evidence type="ECO:0000313" key="3">
    <source>
        <dbReference type="Proteomes" id="UP000095192"/>
    </source>
</evidence>
<accession>A0A1D3D3A0</accession>
<feature type="region of interest" description="Disordered" evidence="1">
    <location>
        <begin position="1"/>
        <end position="23"/>
    </location>
</feature>
<feature type="compositionally biased region" description="Low complexity" evidence="1">
    <location>
        <begin position="84"/>
        <end position="98"/>
    </location>
</feature>
<dbReference type="AlphaFoldDB" id="A0A1D3D3A0"/>
<feature type="compositionally biased region" description="Basic and acidic residues" evidence="1">
    <location>
        <begin position="670"/>
        <end position="690"/>
    </location>
</feature>
<feature type="region of interest" description="Disordered" evidence="1">
    <location>
        <begin position="84"/>
        <end position="110"/>
    </location>
</feature>
<dbReference type="VEuPathDB" id="ToxoDB:LOC34621738"/>
<keyword evidence="3" id="KW-1185">Reference proteome</keyword>
<feature type="compositionally biased region" description="Basic residues" evidence="1">
    <location>
        <begin position="707"/>
        <end position="721"/>
    </location>
</feature>
<feature type="region of interest" description="Disordered" evidence="1">
    <location>
        <begin position="369"/>
        <end position="406"/>
    </location>
</feature>
<evidence type="ECO:0000313" key="2">
    <source>
        <dbReference type="EMBL" id="OEH77915.1"/>
    </source>
</evidence>
<dbReference type="Proteomes" id="UP000095192">
    <property type="component" value="Unassembled WGS sequence"/>
</dbReference>
<feature type="compositionally biased region" description="Acidic residues" evidence="1">
    <location>
        <begin position="530"/>
        <end position="544"/>
    </location>
</feature>